<protein>
    <submittedName>
        <fullName evidence="1">Uncharacterized protein</fullName>
    </submittedName>
</protein>
<proteinExistence type="predicted"/>
<organism evidence="1 2">
    <name type="scientific">Arthrobotrys musiformis</name>
    <dbReference type="NCBI Taxonomy" id="47236"/>
    <lineage>
        <taxon>Eukaryota</taxon>
        <taxon>Fungi</taxon>
        <taxon>Dikarya</taxon>
        <taxon>Ascomycota</taxon>
        <taxon>Pezizomycotina</taxon>
        <taxon>Orbiliomycetes</taxon>
        <taxon>Orbiliales</taxon>
        <taxon>Orbiliaceae</taxon>
        <taxon>Arthrobotrys</taxon>
    </lineage>
</organism>
<evidence type="ECO:0000313" key="1">
    <source>
        <dbReference type="EMBL" id="KAK6506707.1"/>
    </source>
</evidence>
<sequence>MHYSQTCLGHRYMPADQHYSLRNETSESHVPIYSEILKNLFFPYRDYRRITSNQHYQNRDGPAWLRRLIFAREGSHVKTDVTSLAGTSTKFSAVFDNGELGVGTPSLGIRLEQLQHMSSRARYWNNGHRDVIAETTIPLYDIKSMTVRKVTEDDYGRLGDSGFLGQDPNQDDYMYEVTLQLSAFGSRRFTVSPYYRDHTYAHEVAKCLKDMHKNAESIRFHILGPREAWDKLKRLQEELGLRGDSSTKTIFVGPNHRSGRMGSRWGGGPLGGRDIWNRSPSFEDDDDLVRGDWVNVRMGGRYGYRDGYRDFDVDYVY</sequence>
<dbReference type="Proteomes" id="UP001370758">
    <property type="component" value="Unassembled WGS sequence"/>
</dbReference>
<reference evidence="1 2" key="1">
    <citation type="submission" date="2023-08" db="EMBL/GenBank/DDBJ databases">
        <authorList>
            <person name="Palmer J.M."/>
        </authorList>
    </citation>
    <scope>NUCLEOTIDE SEQUENCE [LARGE SCALE GENOMIC DNA]</scope>
    <source>
        <strain evidence="1 2">TWF481</strain>
    </source>
</reference>
<name>A0AAV9WEM8_9PEZI</name>
<comment type="caution">
    <text evidence="1">The sequence shown here is derived from an EMBL/GenBank/DDBJ whole genome shotgun (WGS) entry which is preliminary data.</text>
</comment>
<evidence type="ECO:0000313" key="2">
    <source>
        <dbReference type="Proteomes" id="UP001370758"/>
    </source>
</evidence>
<keyword evidence="2" id="KW-1185">Reference proteome</keyword>
<gene>
    <name evidence="1" type="ORF">TWF481_005166</name>
</gene>
<dbReference type="AlphaFoldDB" id="A0AAV9WEM8"/>
<accession>A0AAV9WEM8</accession>
<dbReference type="EMBL" id="JAVHJL010000003">
    <property type="protein sequence ID" value="KAK6506707.1"/>
    <property type="molecule type" value="Genomic_DNA"/>
</dbReference>